<comment type="caution">
    <text evidence="1">The sequence shown here is derived from an EMBL/GenBank/DDBJ whole genome shotgun (WGS) entry which is preliminary data.</text>
</comment>
<evidence type="ECO:0000313" key="2">
    <source>
        <dbReference type="Proteomes" id="UP000298030"/>
    </source>
</evidence>
<evidence type="ECO:0000313" key="1">
    <source>
        <dbReference type="EMBL" id="TEB23661.1"/>
    </source>
</evidence>
<dbReference type="AlphaFoldDB" id="A0A4Y7SPM4"/>
<organism evidence="1 2">
    <name type="scientific">Coprinellus micaceus</name>
    <name type="common">Glistening ink-cap mushroom</name>
    <name type="synonym">Coprinus micaceus</name>
    <dbReference type="NCBI Taxonomy" id="71717"/>
    <lineage>
        <taxon>Eukaryota</taxon>
        <taxon>Fungi</taxon>
        <taxon>Dikarya</taxon>
        <taxon>Basidiomycota</taxon>
        <taxon>Agaricomycotina</taxon>
        <taxon>Agaricomycetes</taxon>
        <taxon>Agaricomycetidae</taxon>
        <taxon>Agaricales</taxon>
        <taxon>Agaricineae</taxon>
        <taxon>Psathyrellaceae</taxon>
        <taxon>Coprinellus</taxon>
    </lineage>
</organism>
<name>A0A4Y7SPM4_COPMI</name>
<accession>A0A4Y7SPM4</accession>
<protein>
    <submittedName>
        <fullName evidence="1">Uncharacterized protein</fullName>
    </submittedName>
</protein>
<proteinExistence type="predicted"/>
<sequence length="136" mass="15568">MGPLTEPGCHPRICRNICVYGSFRKEVSRFLRCRSRLRFIDCHRHRITASKTTRIYIVLCQMSTHDNTAGLRPARCYMKNIVIALLSAPKICKSKRLAPPAGFSAPLPCQHFRSLTVRHLTERLQQFSSSSFTPLH</sequence>
<reference evidence="1 2" key="1">
    <citation type="journal article" date="2019" name="Nat. Ecol. Evol.">
        <title>Megaphylogeny resolves global patterns of mushroom evolution.</title>
        <authorList>
            <person name="Varga T."/>
            <person name="Krizsan K."/>
            <person name="Foldi C."/>
            <person name="Dima B."/>
            <person name="Sanchez-Garcia M."/>
            <person name="Sanchez-Ramirez S."/>
            <person name="Szollosi G.J."/>
            <person name="Szarkandi J.G."/>
            <person name="Papp V."/>
            <person name="Albert L."/>
            <person name="Andreopoulos W."/>
            <person name="Angelini C."/>
            <person name="Antonin V."/>
            <person name="Barry K.W."/>
            <person name="Bougher N.L."/>
            <person name="Buchanan P."/>
            <person name="Buyck B."/>
            <person name="Bense V."/>
            <person name="Catcheside P."/>
            <person name="Chovatia M."/>
            <person name="Cooper J."/>
            <person name="Damon W."/>
            <person name="Desjardin D."/>
            <person name="Finy P."/>
            <person name="Geml J."/>
            <person name="Haridas S."/>
            <person name="Hughes K."/>
            <person name="Justo A."/>
            <person name="Karasinski D."/>
            <person name="Kautmanova I."/>
            <person name="Kiss B."/>
            <person name="Kocsube S."/>
            <person name="Kotiranta H."/>
            <person name="LaButti K.M."/>
            <person name="Lechner B.E."/>
            <person name="Liimatainen K."/>
            <person name="Lipzen A."/>
            <person name="Lukacs Z."/>
            <person name="Mihaltcheva S."/>
            <person name="Morgado L.N."/>
            <person name="Niskanen T."/>
            <person name="Noordeloos M.E."/>
            <person name="Ohm R.A."/>
            <person name="Ortiz-Santana B."/>
            <person name="Ovrebo C."/>
            <person name="Racz N."/>
            <person name="Riley R."/>
            <person name="Savchenko A."/>
            <person name="Shiryaev A."/>
            <person name="Soop K."/>
            <person name="Spirin V."/>
            <person name="Szebenyi C."/>
            <person name="Tomsovsky M."/>
            <person name="Tulloss R.E."/>
            <person name="Uehling J."/>
            <person name="Grigoriev I.V."/>
            <person name="Vagvolgyi C."/>
            <person name="Papp T."/>
            <person name="Martin F.M."/>
            <person name="Miettinen O."/>
            <person name="Hibbett D.S."/>
            <person name="Nagy L.G."/>
        </authorList>
    </citation>
    <scope>NUCLEOTIDE SEQUENCE [LARGE SCALE GENOMIC DNA]</scope>
    <source>
        <strain evidence="1 2">FP101781</strain>
    </source>
</reference>
<dbReference type="Proteomes" id="UP000298030">
    <property type="component" value="Unassembled WGS sequence"/>
</dbReference>
<gene>
    <name evidence="1" type="ORF">FA13DRAFT_1405405</name>
</gene>
<keyword evidence="2" id="KW-1185">Reference proteome</keyword>
<dbReference type="EMBL" id="QPFP01000075">
    <property type="protein sequence ID" value="TEB23661.1"/>
    <property type="molecule type" value="Genomic_DNA"/>
</dbReference>